<feature type="region of interest" description="Disordered" evidence="1">
    <location>
        <begin position="1"/>
        <end position="24"/>
    </location>
</feature>
<dbReference type="Proteomes" id="UP000314294">
    <property type="component" value="Unassembled WGS sequence"/>
</dbReference>
<proteinExistence type="predicted"/>
<reference evidence="2 3" key="1">
    <citation type="submission" date="2019-03" db="EMBL/GenBank/DDBJ databases">
        <title>First draft genome of Liparis tanakae, snailfish: a comprehensive survey of snailfish specific genes.</title>
        <authorList>
            <person name="Kim W."/>
            <person name="Song I."/>
            <person name="Jeong J.-H."/>
            <person name="Kim D."/>
            <person name="Kim S."/>
            <person name="Ryu S."/>
            <person name="Song J.Y."/>
            <person name="Lee S.K."/>
        </authorList>
    </citation>
    <scope>NUCLEOTIDE SEQUENCE [LARGE SCALE GENOMIC DNA]</scope>
    <source>
        <tissue evidence="2">Muscle</tissue>
    </source>
</reference>
<evidence type="ECO:0000313" key="2">
    <source>
        <dbReference type="EMBL" id="TNN84123.1"/>
    </source>
</evidence>
<organism evidence="2 3">
    <name type="scientific">Liparis tanakae</name>
    <name type="common">Tanaka's snailfish</name>
    <dbReference type="NCBI Taxonomy" id="230148"/>
    <lineage>
        <taxon>Eukaryota</taxon>
        <taxon>Metazoa</taxon>
        <taxon>Chordata</taxon>
        <taxon>Craniata</taxon>
        <taxon>Vertebrata</taxon>
        <taxon>Euteleostomi</taxon>
        <taxon>Actinopterygii</taxon>
        <taxon>Neopterygii</taxon>
        <taxon>Teleostei</taxon>
        <taxon>Neoteleostei</taxon>
        <taxon>Acanthomorphata</taxon>
        <taxon>Eupercaria</taxon>
        <taxon>Perciformes</taxon>
        <taxon>Cottioidei</taxon>
        <taxon>Cottales</taxon>
        <taxon>Liparidae</taxon>
        <taxon>Liparis</taxon>
    </lineage>
</organism>
<evidence type="ECO:0000256" key="1">
    <source>
        <dbReference type="SAM" id="MobiDB-lite"/>
    </source>
</evidence>
<gene>
    <name evidence="2" type="ORF">EYF80_005450</name>
</gene>
<name>A0A4Z2J3N7_9TELE</name>
<protein>
    <submittedName>
        <fullName evidence="2">Uncharacterized protein</fullName>
    </submittedName>
</protein>
<evidence type="ECO:0000313" key="3">
    <source>
        <dbReference type="Proteomes" id="UP000314294"/>
    </source>
</evidence>
<dbReference type="EMBL" id="SRLO01000028">
    <property type="protein sequence ID" value="TNN84123.1"/>
    <property type="molecule type" value="Genomic_DNA"/>
</dbReference>
<keyword evidence="3" id="KW-1185">Reference proteome</keyword>
<comment type="caution">
    <text evidence="2">The sequence shown here is derived from an EMBL/GenBank/DDBJ whole genome shotgun (WGS) entry which is preliminary data.</text>
</comment>
<dbReference type="AlphaFoldDB" id="A0A4Z2J3N7"/>
<accession>A0A4Z2J3N7</accession>
<sequence>MEIVSPLRMRPLSGQVGGRGNVTQPATARCRELVSAERNRFPEVFKARRGRDGGQKMIYLLMDSASPAQSQAH</sequence>